<evidence type="ECO:0000313" key="2">
    <source>
        <dbReference type="EMBL" id="KAG5605521.1"/>
    </source>
</evidence>
<name>A0A9J5YY30_SOLCO</name>
<dbReference type="OrthoDB" id="1420404at2759"/>
<comment type="caution">
    <text evidence="2">The sequence shown here is derived from an EMBL/GenBank/DDBJ whole genome shotgun (WGS) entry which is preliminary data.</text>
</comment>
<proteinExistence type="predicted"/>
<organism evidence="2 3">
    <name type="scientific">Solanum commersonii</name>
    <name type="common">Commerson's wild potato</name>
    <name type="synonym">Commerson's nightshade</name>
    <dbReference type="NCBI Taxonomy" id="4109"/>
    <lineage>
        <taxon>Eukaryota</taxon>
        <taxon>Viridiplantae</taxon>
        <taxon>Streptophyta</taxon>
        <taxon>Embryophyta</taxon>
        <taxon>Tracheophyta</taxon>
        <taxon>Spermatophyta</taxon>
        <taxon>Magnoliopsida</taxon>
        <taxon>eudicotyledons</taxon>
        <taxon>Gunneridae</taxon>
        <taxon>Pentapetalae</taxon>
        <taxon>asterids</taxon>
        <taxon>lamiids</taxon>
        <taxon>Solanales</taxon>
        <taxon>Solanaceae</taxon>
        <taxon>Solanoideae</taxon>
        <taxon>Solaneae</taxon>
        <taxon>Solanum</taxon>
    </lineage>
</organism>
<evidence type="ECO:0000256" key="1">
    <source>
        <dbReference type="SAM" id="MobiDB-lite"/>
    </source>
</evidence>
<reference evidence="2 3" key="1">
    <citation type="submission" date="2020-09" db="EMBL/GenBank/DDBJ databases">
        <title>De no assembly of potato wild relative species, Solanum commersonii.</title>
        <authorList>
            <person name="Cho K."/>
        </authorList>
    </citation>
    <scope>NUCLEOTIDE SEQUENCE [LARGE SCALE GENOMIC DNA]</scope>
    <source>
        <strain evidence="2">LZ3.2</strain>
        <tissue evidence="2">Leaf</tissue>
    </source>
</reference>
<feature type="region of interest" description="Disordered" evidence="1">
    <location>
        <begin position="1"/>
        <end position="87"/>
    </location>
</feature>
<feature type="compositionally biased region" description="Polar residues" evidence="1">
    <location>
        <begin position="32"/>
        <end position="50"/>
    </location>
</feature>
<gene>
    <name evidence="2" type="ORF">H5410_027013</name>
</gene>
<dbReference type="Proteomes" id="UP000824120">
    <property type="component" value="Chromosome 5"/>
</dbReference>
<dbReference type="EMBL" id="JACXVP010000005">
    <property type="protein sequence ID" value="KAG5605521.1"/>
    <property type="molecule type" value="Genomic_DNA"/>
</dbReference>
<sequence>MSSNKKNTGKGKEKEPGEEVEVGSGEDELEDTPTSPVTNVPNETTNSTSKIRLHPLYLLRGRREGQNDKYVPPHESQKPKESGGVRTEDMLSCILNKVEGSDKVLKEMREDVSTLNETVTSHSMSIKLLETQIGQISLHLNPRQQGVLPSDTMANPKNEA</sequence>
<accession>A0A9J5YY30</accession>
<dbReference type="AlphaFoldDB" id="A0A9J5YY30"/>
<feature type="compositionally biased region" description="Basic and acidic residues" evidence="1">
    <location>
        <begin position="61"/>
        <end position="87"/>
    </location>
</feature>
<keyword evidence="3" id="KW-1185">Reference proteome</keyword>
<feature type="compositionally biased region" description="Acidic residues" evidence="1">
    <location>
        <begin position="18"/>
        <end position="31"/>
    </location>
</feature>
<protein>
    <submittedName>
        <fullName evidence="2">Uncharacterized protein</fullName>
    </submittedName>
</protein>
<evidence type="ECO:0000313" key="3">
    <source>
        <dbReference type="Proteomes" id="UP000824120"/>
    </source>
</evidence>